<dbReference type="Gene3D" id="3.20.20.370">
    <property type="entry name" value="Glycoside hydrolase/deacetylase"/>
    <property type="match status" value="1"/>
</dbReference>
<evidence type="ECO:0000313" key="4">
    <source>
        <dbReference type="EMBL" id="SCM59582.1"/>
    </source>
</evidence>
<dbReference type="PROSITE" id="PS51677">
    <property type="entry name" value="NODB"/>
    <property type="match status" value="1"/>
</dbReference>
<dbReference type="RefSeq" id="WP_071137846.1">
    <property type="nucleotide sequence ID" value="NZ_DUQN01000042.1"/>
</dbReference>
<dbReference type="STRING" id="1642646.ING2E5A_2787"/>
<keyword evidence="2 4" id="KW-0378">Hydrolase</keyword>
<evidence type="ECO:0000256" key="1">
    <source>
        <dbReference type="ARBA" id="ARBA00022723"/>
    </source>
</evidence>
<evidence type="ECO:0000259" key="3">
    <source>
        <dbReference type="PROSITE" id="PS51677"/>
    </source>
</evidence>
<feature type="domain" description="NodB homology" evidence="3">
    <location>
        <begin position="27"/>
        <end position="202"/>
    </location>
</feature>
<dbReference type="InterPro" id="IPR002509">
    <property type="entry name" value="NODB_dom"/>
</dbReference>
<proteinExistence type="predicted"/>
<gene>
    <name evidence="4" type="primary">pgdA 1</name>
    <name evidence="4" type="ORF">ING2E5A_2787</name>
</gene>
<protein>
    <submittedName>
        <fullName evidence="4">Peptidoglycan-N-acetylglucosamine deacetylase</fullName>
        <ecNumber evidence="4">3.5.1.104</ecNumber>
    </submittedName>
</protein>
<dbReference type="GO" id="GO:0005975">
    <property type="term" value="P:carbohydrate metabolic process"/>
    <property type="evidence" value="ECO:0007669"/>
    <property type="project" value="InterPro"/>
</dbReference>
<dbReference type="GO" id="GO:0016810">
    <property type="term" value="F:hydrolase activity, acting on carbon-nitrogen (but not peptide) bonds"/>
    <property type="evidence" value="ECO:0007669"/>
    <property type="project" value="InterPro"/>
</dbReference>
<dbReference type="SUPFAM" id="SSF88713">
    <property type="entry name" value="Glycoside hydrolase/deacetylase"/>
    <property type="match status" value="1"/>
</dbReference>
<evidence type="ECO:0000313" key="5">
    <source>
        <dbReference type="Proteomes" id="UP000178485"/>
    </source>
</evidence>
<evidence type="ECO:0000256" key="2">
    <source>
        <dbReference type="ARBA" id="ARBA00022801"/>
    </source>
</evidence>
<keyword evidence="5" id="KW-1185">Reference proteome</keyword>
<accession>A0A1G4GAL1</accession>
<dbReference type="CDD" id="cd10917">
    <property type="entry name" value="CE4_NodB_like_6s_7s"/>
    <property type="match status" value="1"/>
</dbReference>
<dbReference type="EC" id="3.5.1.104" evidence="4"/>
<dbReference type="Proteomes" id="UP000178485">
    <property type="component" value="Chromosome i"/>
</dbReference>
<dbReference type="PANTHER" id="PTHR10587">
    <property type="entry name" value="GLYCOSYL TRANSFERASE-RELATED"/>
    <property type="match status" value="1"/>
</dbReference>
<name>A0A1G4GAL1_9BACT</name>
<dbReference type="InterPro" id="IPR050248">
    <property type="entry name" value="Polysacc_deacetylase_ArnD"/>
</dbReference>
<dbReference type="GO" id="GO:0046872">
    <property type="term" value="F:metal ion binding"/>
    <property type="evidence" value="ECO:0007669"/>
    <property type="project" value="UniProtKB-KW"/>
</dbReference>
<dbReference type="AlphaFoldDB" id="A0A1G4GAL1"/>
<dbReference type="PANTHER" id="PTHR10587:SF133">
    <property type="entry name" value="CHITIN DEACETYLASE 1-RELATED"/>
    <property type="match status" value="1"/>
</dbReference>
<dbReference type="Pfam" id="PF01522">
    <property type="entry name" value="Polysacc_deac_1"/>
    <property type="match status" value="1"/>
</dbReference>
<dbReference type="EMBL" id="LT608328">
    <property type="protein sequence ID" value="SCM59582.1"/>
    <property type="molecule type" value="Genomic_DNA"/>
</dbReference>
<sequence>MLIEQPPQAYRMLFPGAVWRIGEPGRKRVFLTFDDGPIPEVTPWVLDQLDHYDIKATFFCVGDNVRKHPDLFRQVIEKGHHVGNHTFNHLQGWKHTPKKFLENTDLARELINSPLFRPPHGHMRIKQCRELQQAGYRVVMWDVVTRDYSRFLTPQQVLGNVRHYTRNGSIIVFHDSLKAERNLREALPRSIEWLLAEGYSFGLIPMRDTLEYPVEMTEAI</sequence>
<organism evidence="4 5">
    <name type="scientific">Petrimonas mucosa</name>
    <dbReference type="NCBI Taxonomy" id="1642646"/>
    <lineage>
        <taxon>Bacteria</taxon>
        <taxon>Pseudomonadati</taxon>
        <taxon>Bacteroidota</taxon>
        <taxon>Bacteroidia</taxon>
        <taxon>Bacteroidales</taxon>
        <taxon>Dysgonomonadaceae</taxon>
        <taxon>Petrimonas</taxon>
    </lineage>
</organism>
<dbReference type="GO" id="GO:0016020">
    <property type="term" value="C:membrane"/>
    <property type="evidence" value="ECO:0007669"/>
    <property type="project" value="TreeGrafter"/>
</dbReference>
<dbReference type="KEGG" id="pmuc:ING2E5A_2787"/>
<dbReference type="InterPro" id="IPR011330">
    <property type="entry name" value="Glyco_hydro/deAcase_b/a-brl"/>
</dbReference>
<keyword evidence="1" id="KW-0479">Metal-binding</keyword>
<reference evidence="4 5" key="1">
    <citation type="submission" date="2016-08" db="EMBL/GenBank/DDBJ databases">
        <authorList>
            <person name="Seilhamer J.J."/>
        </authorList>
    </citation>
    <scope>NUCLEOTIDE SEQUENCE [LARGE SCALE GENOMIC DNA]</scope>
    <source>
        <strain evidence="4">ING2-E5A</strain>
    </source>
</reference>